<feature type="region of interest" description="Disordered" evidence="6">
    <location>
        <begin position="1596"/>
        <end position="1620"/>
    </location>
</feature>
<feature type="region of interest" description="Disordered" evidence="6">
    <location>
        <begin position="852"/>
        <end position="888"/>
    </location>
</feature>
<dbReference type="GO" id="GO:0003677">
    <property type="term" value="F:DNA binding"/>
    <property type="evidence" value="ECO:0007669"/>
    <property type="project" value="UniProtKB-UniRule"/>
</dbReference>
<accession>A0A9D5BQN7</accession>
<feature type="compositionally biased region" description="Low complexity" evidence="6">
    <location>
        <begin position="17"/>
        <end position="30"/>
    </location>
</feature>
<keyword evidence="3 4" id="KW-0539">Nucleus</keyword>
<dbReference type="CDD" id="cd00086">
    <property type="entry name" value="homeodomain"/>
    <property type="match status" value="1"/>
</dbReference>
<feature type="compositionally biased region" description="Acidic residues" evidence="6">
    <location>
        <begin position="852"/>
        <end position="874"/>
    </location>
</feature>
<dbReference type="InterPro" id="IPR028941">
    <property type="entry name" value="WHIM2_dom"/>
</dbReference>
<keyword evidence="4 5" id="KW-0371">Homeobox</keyword>
<dbReference type="InterPro" id="IPR001356">
    <property type="entry name" value="HD"/>
</dbReference>
<dbReference type="Pfam" id="PF15613">
    <property type="entry name" value="WSD"/>
    <property type="match status" value="1"/>
</dbReference>
<dbReference type="Pfam" id="PF00046">
    <property type="entry name" value="Homeodomain"/>
    <property type="match status" value="1"/>
</dbReference>
<feature type="domain" description="HTH HARE-type" evidence="9">
    <location>
        <begin position="751"/>
        <end position="820"/>
    </location>
</feature>
<dbReference type="SMART" id="SM00389">
    <property type="entry name" value="HOX"/>
    <property type="match status" value="1"/>
</dbReference>
<evidence type="ECO:0000256" key="4">
    <source>
        <dbReference type="PROSITE-ProRule" id="PRU00108"/>
    </source>
</evidence>
<feature type="compositionally biased region" description="Polar residues" evidence="6">
    <location>
        <begin position="284"/>
        <end position="295"/>
    </location>
</feature>
<dbReference type="SUPFAM" id="SSF46689">
    <property type="entry name" value="Homeodomain-like"/>
    <property type="match status" value="1"/>
</dbReference>
<dbReference type="OrthoDB" id="6159439at2759"/>
<feature type="region of interest" description="Disordered" evidence="6">
    <location>
        <begin position="284"/>
        <end position="329"/>
    </location>
</feature>
<dbReference type="Gene3D" id="1.10.10.60">
    <property type="entry name" value="Homeodomain-like"/>
    <property type="match status" value="1"/>
</dbReference>
<feature type="compositionally biased region" description="Polar residues" evidence="6">
    <location>
        <begin position="876"/>
        <end position="885"/>
    </location>
</feature>
<evidence type="ECO:0000256" key="1">
    <source>
        <dbReference type="ARBA" id="ARBA00004123"/>
    </source>
</evidence>
<comment type="caution">
    <text evidence="10">The sequence shown here is derived from an EMBL/GenBank/DDBJ whole genome shotgun (WGS) entry which is preliminary data.</text>
</comment>
<dbReference type="InterPro" id="IPR018501">
    <property type="entry name" value="DDT_dom"/>
</dbReference>
<reference evidence="10 11" key="1">
    <citation type="journal article" date="2022" name="Nat. Genet.">
        <title>Improved pea reference genome and pan-genome highlight genomic features and evolutionary characteristics.</title>
        <authorList>
            <person name="Yang T."/>
            <person name="Liu R."/>
            <person name="Luo Y."/>
            <person name="Hu S."/>
            <person name="Wang D."/>
            <person name="Wang C."/>
            <person name="Pandey M.K."/>
            <person name="Ge S."/>
            <person name="Xu Q."/>
            <person name="Li N."/>
            <person name="Li G."/>
            <person name="Huang Y."/>
            <person name="Saxena R.K."/>
            <person name="Ji Y."/>
            <person name="Li M."/>
            <person name="Yan X."/>
            <person name="He Y."/>
            <person name="Liu Y."/>
            <person name="Wang X."/>
            <person name="Xiang C."/>
            <person name="Varshney R.K."/>
            <person name="Ding H."/>
            <person name="Gao S."/>
            <person name="Zong X."/>
        </authorList>
    </citation>
    <scope>NUCLEOTIDE SEQUENCE [LARGE SCALE GENOMIC DNA]</scope>
    <source>
        <strain evidence="10 11">cv. Zhongwan 6</strain>
    </source>
</reference>
<dbReference type="GO" id="GO:0005634">
    <property type="term" value="C:nucleus"/>
    <property type="evidence" value="ECO:0007669"/>
    <property type="project" value="UniProtKB-SubCell"/>
</dbReference>
<dbReference type="InterPro" id="IPR028942">
    <property type="entry name" value="WHIM1_dom"/>
</dbReference>
<feature type="region of interest" description="Disordered" evidence="6">
    <location>
        <begin position="1553"/>
        <end position="1582"/>
    </location>
</feature>
<feature type="compositionally biased region" description="Low complexity" evidence="6">
    <location>
        <begin position="1256"/>
        <end position="1270"/>
    </location>
</feature>
<dbReference type="SMART" id="SM00571">
    <property type="entry name" value="DDT"/>
    <property type="match status" value="1"/>
</dbReference>
<dbReference type="Pfam" id="PF05066">
    <property type="entry name" value="HARE-HTH"/>
    <property type="match status" value="1"/>
</dbReference>
<dbReference type="PANTHER" id="PTHR36968">
    <property type="entry name" value="HOMEOBOX-DDT DOMAIN PROTEIN RLT2"/>
    <property type="match status" value="1"/>
</dbReference>
<dbReference type="PROSITE" id="PS50071">
    <property type="entry name" value="HOMEOBOX_2"/>
    <property type="match status" value="1"/>
</dbReference>
<feature type="domain" description="Homeobox" evidence="7">
    <location>
        <begin position="38"/>
        <end position="98"/>
    </location>
</feature>
<evidence type="ECO:0000313" key="11">
    <source>
        <dbReference type="Proteomes" id="UP001058974"/>
    </source>
</evidence>
<dbReference type="Gramene" id="PSAT_LOCUS4041_t1">
    <property type="protein sequence ID" value="CAL5183486.1"/>
    <property type="gene ID" value="PSAT_LOCUS4041"/>
</dbReference>
<dbReference type="PANTHER" id="PTHR36968:SF13">
    <property type="entry name" value="HOMEOBOX-DDT DOMAIN PROTEIN RLT1"/>
    <property type="match status" value="1"/>
</dbReference>
<dbReference type="InterPro" id="IPR044977">
    <property type="entry name" value="RLT1-3"/>
</dbReference>
<dbReference type="PROSITE" id="PS50827">
    <property type="entry name" value="DDT"/>
    <property type="match status" value="1"/>
</dbReference>
<evidence type="ECO:0000256" key="6">
    <source>
        <dbReference type="SAM" id="MobiDB-lite"/>
    </source>
</evidence>
<evidence type="ECO:0000256" key="5">
    <source>
        <dbReference type="RuleBase" id="RU000682"/>
    </source>
</evidence>
<feature type="domain" description="DDT" evidence="8">
    <location>
        <begin position="570"/>
        <end position="629"/>
    </location>
</feature>
<proteinExistence type="predicted"/>
<dbReference type="EMBL" id="JAMSHJ010000001">
    <property type="protein sequence ID" value="KAI5447935.1"/>
    <property type="molecule type" value="Genomic_DNA"/>
</dbReference>
<evidence type="ECO:0000313" key="10">
    <source>
        <dbReference type="EMBL" id="KAI5447935.1"/>
    </source>
</evidence>
<evidence type="ECO:0000256" key="2">
    <source>
        <dbReference type="ARBA" id="ARBA00023163"/>
    </source>
</evidence>
<name>A0A9D5BQN7_PEA</name>
<evidence type="ECO:0000259" key="7">
    <source>
        <dbReference type="PROSITE" id="PS50071"/>
    </source>
</evidence>
<protein>
    <recommendedName>
        <fullName evidence="12">Homeobox-DDT domain protein RLT1</fullName>
    </recommendedName>
</protein>
<sequence length="1820" mass="206013">MEEEAENNTQKVDDGVENSNENFNNNESNSKIMSSSEGQSKPKRQMKTPFQLEALEKAYALETYPSEATRVELSEKLGLSDRQLQMWFCHRRLKDKKELPSKKLRKVPPLVNSTTDELNPKLALEPCNEYGSGSGSGCSPVTRPELRNVVPLRYYESPQTIMELRAIACVEAQLGESLREDGPILGIEFDPLPPDAFGAPLAVAEQQKRPGLAYDDKIYERHEVRPNKAMTRTFPEYTFVPNQSSIRSDTFEQLSQPHLYDPMEGPTRTPPFPIGNEHLPRIHATQSHSSRARLSSQHDKQVIPYTSPPPLLSQQNKQLIPFPSPPRDDDVVPNREPHSNIANAGMNSQFTDHQIVGQENPLALALPGGQVFPNDAVLRVEKKRKSDDARVAKEVEAYEIRMKKELEKQDILRKKNEERMRKEMERQDRERKKEEERLMRERQREEERLKREQRREIERREKYLMKEHLRAEKRKQKEEIRREKEAERRKAALEKANARRIAKESMELIEDEQLELMELAAVSKGLTSIIHIDLDTLQNLESFRDSLCVFPPRSVKLKKPFAIQPWINSDEDVGNLLMVWRFLITFADVLELWPFTLDEFVQAFHDYDSRLLGEIHVAVLKVIIKDIEDVARTPTGLGLNQNGAANPAGGHPEIVEGAYTWGFDIRNWQKNLNQLTWPEILRQLALSAGLGPQLRKRSVTWSYANDKDEGRSGEDVISTLRNGSAAVSAVAKMQEKGLLAPRRSRHRLTPGTVKFAAFHVLSLEGGKGLNVLELAEKIQKSGLRDLTTSKTPEASISVALTRDGKLFERIAPSTYRVRTAFRKDPTESESILSEARKKIQIFENGFLAGVDADDVEREESESDEVDEDPEEDDLINPSSGNPNTEQYDDMNICSVNVKANLGHAVDFIQNELDTDLPCFPENGSKDADCSSSVTRQPVACENVNTGNLDDDVMEIDESKSGESWVQGLTEGEYSDLSVEERLNALVALVGVANEGNSIRIVLEDRLESANALKKQMWAEAQIDKVRLKDDYIVKLDYTSLTGNKFETQDTYPAVEENRSPLLNININNIKNEASPSTTENQKGTPSVQSLLIEKPSTVQDFCTGIGPDNFQTQVAAPYSKRSRSQLKSYISHIAEEMYVYRSLPLGQDRRRNRYWQFVASASSNDPGSGRIFVEHHEGSWRLIDSEEAFDILLTSLDSRGIRESHLRLMLQKIEKSFKENVRKTTQYAKIGSVEKYSIKTEADETYLVPERHSGPDSSSSTLHDLNSSTSETSSSFKIELGKSENEKKAASRRYQDFQKWMWKECYSSSILCAMKFGVKRCKPQVVICEICLNPYFVEDPHCNSCHRTFPSNNGFNFSKHAFQCVGNLSKDICILEHSLPMRTRLLKILLSYMEASVLSEAFGTIWTADFRKHWGVKLSKSSSVEELLQMLTLFEKALKRDFLSPNFSTTEELLGLSRMSEKAAHVSADPESVALLPWVPQTTAALSLRLFEFDSSISYVKLERLDPGEEKEAREYIRLPSRYTSFKPNREIEPAALDHDAFTKIKSSTNKIVHSGNKRGRGASDHGRVKKLSKRMYNSKRDTGRRNINVTENLSQRLRLQGRGPQGQGGGRGRRTVRKRRVEKRAVEDLLLGHAAAGHSFKSAKEPLRSLDEEWDVEKASSMTPVHIGVAENSISAEEVESDDNALGVESYDNAQGMESDDNAQEMEYDDNAQEMEYDDNAQAVESDDNAQAVEYDHGNWEIGYNGVSPNRWHRDLVGMSDEDGDAFEDDNENVNVNGFEENFEEDSEEDIMSEGSDHMANRVINVGGSDLSVSEDSSD</sequence>
<feature type="DNA-binding region" description="Homeobox" evidence="4">
    <location>
        <begin position="40"/>
        <end position="99"/>
    </location>
</feature>
<evidence type="ECO:0008006" key="12">
    <source>
        <dbReference type="Google" id="ProtNLM"/>
    </source>
</evidence>
<evidence type="ECO:0000259" key="8">
    <source>
        <dbReference type="PROSITE" id="PS50827"/>
    </source>
</evidence>
<evidence type="ECO:0000259" key="9">
    <source>
        <dbReference type="PROSITE" id="PS51913"/>
    </source>
</evidence>
<dbReference type="Proteomes" id="UP001058974">
    <property type="component" value="Chromosome 1"/>
</dbReference>
<dbReference type="GO" id="GO:0006357">
    <property type="term" value="P:regulation of transcription by RNA polymerase II"/>
    <property type="evidence" value="ECO:0007669"/>
    <property type="project" value="InterPro"/>
</dbReference>
<dbReference type="InterPro" id="IPR009057">
    <property type="entry name" value="Homeodomain-like_sf"/>
</dbReference>
<organism evidence="10 11">
    <name type="scientific">Pisum sativum</name>
    <name type="common">Garden pea</name>
    <name type="synonym">Lathyrus oleraceus</name>
    <dbReference type="NCBI Taxonomy" id="3888"/>
    <lineage>
        <taxon>Eukaryota</taxon>
        <taxon>Viridiplantae</taxon>
        <taxon>Streptophyta</taxon>
        <taxon>Embryophyta</taxon>
        <taxon>Tracheophyta</taxon>
        <taxon>Spermatophyta</taxon>
        <taxon>Magnoliopsida</taxon>
        <taxon>eudicotyledons</taxon>
        <taxon>Gunneridae</taxon>
        <taxon>Pentapetalae</taxon>
        <taxon>rosids</taxon>
        <taxon>fabids</taxon>
        <taxon>Fabales</taxon>
        <taxon>Fabaceae</taxon>
        <taxon>Papilionoideae</taxon>
        <taxon>50 kb inversion clade</taxon>
        <taxon>NPAAA clade</taxon>
        <taxon>Hologalegina</taxon>
        <taxon>IRL clade</taxon>
        <taxon>Fabeae</taxon>
        <taxon>Lathyrus</taxon>
    </lineage>
</organism>
<dbReference type="Gramene" id="Psat01G0539700-T1">
    <property type="protein sequence ID" value="KAI5447935.1"/>
    <property type="gene ID" value="KIW84_015397"/>
</dbReference>
<comment type="subcellular location">
    <subcellularLocation>
        <location evidence="1 4 5">Nucleus</location>
    </subcellularLocation>
</comment>
<dbReference type="InterPro" id="IPR007759">
    <property type="entry name" value="Asxl_HARE-HTH"/>
</dbReference>
<feature type="region of interest" description="Disordered" evidence="6">
    <location>
        <begin position="418"/>
        <end position="452"/>
    </location>
</feature>
<gene>
    <name evidence="10" type="ORF">KIW84_015397</name>
</gene>
<feature type="region of interest" description="Disordered" evidence="6">
    <location>
        <begin position="1"/>
        <end position="49"/>
    </location>
</feature>
<keyword evidence="2" id="KW-0804">Transcription</keyword>
<feature type="compositionally biased region" description="Basic residues" evidence="6">
    <location>
        <begin position="1568"/>
        <end position="1578"/>
    </location>
</feature>
<keyword evidence="4 5" id="KW-0238">DNA-binding</keyword>
<feature type="region of interest" description="Disordered" evidence="6">
    <location>
        <begin position="1247"/>
        <end position="1270"/>
    </location>
</feature>
<dbReference type="Pfam" id="PF02791">
    <property type="entry name" value="DDT"/>
    <property type="match status" value="1"/>
</dbReference>
<dbReference type="Pfam" id="PF15612">
    <property type="entry name" value="WHIM1"/>
    <property type="match status" value="1"/>
</dbReference>
<keyword evidence="11" id="KW-1185">Reference proteome</keyword>
<evidence type="ECO:0000256" key="3">
    <source>
        <dbReference type="ARBA" id="ARBA00023242"/>
    </source>
</evidence>
<dbReference type="PROSITE" id="PS51913">
    <property type="entry name" value="HTH_HARE"/>
    <property type="match status" value="1"/>
</dbReference>